<sequence>MSSGVEGLVLRSVTYFVLMSSRVEGLVLSGIAVGCRFSDLNLPSDLDLLSD</sequence>
<comment type="caution">
    <text evidence="1">The sequence shown here is derived from an EMBL/GenBank/DDBJ whole genome shotgun (WGS) entry which is preliminary data.</text>
</comment>
<reference evidence="1 2" key="2">
    <citation type="journal article" date="2017" name="Front. Plant Sci.">
        <title>Gene Classification and Mining of Molecular Markers Useful in Red Clover (Trifolium pratense) Breeding.</title>
        <authorList>
            <person name="Istvanek J."/>
            <person name="Dluhosova J."/>
            <person name="Dluhos P."/>
            <person name="Patkova L."/>
            <person name="Nedelnik J."/>
            <person name="Repkova J."/>
        </authorList>
    </citation>
    <scope>NUCLEOTIDE SEQUENCE [LARGE SCALE GENOMIC DNA]</scope>
    <source>
        <strain evidence="2">cv. Tatra</strain>
        <tissue evidence="1">Young leaves</tissue>
    </source>
</reference>
<gene>
    <name evidence="1" type="ORF">L195_g012445</name>
</gene>
<organism evidence="1 2">
    <name type="scientific">Trifolium pratense</name>
    <name type="common">Red clover</name>
    <dbReference type="NCBI Taxonomy" id="57577"/>
    <lineage>
        <taxon>Eukaryota</taxon>
        <taxon>Viridiplantae</taxon>
        <taxon>Streptophyta</taxon>
        <taxon>Embryophyta</taxon>
        <taxon>Tracheophyta</taxon>
        <taxon>Spermatophyta</taxon>
        <taxon>Magnoliopsida</taxon>
        <taxon>eudicotyledons</taxon>
        <taxon>Gunneridae</taxon>
        <taxon>Pentapetalae</taxon>
        <taxon>rosids</taxon>
        <taxon>fabids</taxon>
        <taxon>Fabales</taxon>
        <taxon>Fabaceae</taxon>
        <taxon>Papilionoideae</taxon>
        <taxon>50 kb inversion clade</taxon>
        <taxon>NPAAA clade</taxon>
        <taxon>Hologalegina</taxon>
        <taxon>IRL clade</taxon>
        <taxon>Trifolieae</taxon>
        <taxon>Trifolium</taxon>
    </lineage>
</organism>
<proteinExistence type="predicted"/>
<reference evidence="1 2" key="1">
    <citation type="journal article" date="2014" name="Am. J. Bot.">
        <title>Genome assembly and annotation for red clover (Trifolium pratense; Fabaceae).</title>
        <authorList>
            <person name="Istvanek J."/>
            <person name="Jaros M."/>
            <person name="Krenek A."/>
            <person name="Repkova J."/>
        </authorList>
    </citation>
    <scope>NUCLEOTIDE SEQUENCE [LARGE SCALE GENOMIC DNA]</scope>
    <source>
        <strain evidence="2">cv. Tatra</strain>
        <tissue evidence="1">Young leaves</tissue>
    </source>
</reference>
<accession>A0A2K3PKC3</accession>
<feature type="non-terminal residue" evidence="1">
    <location>
        <position position="51"/>
    </location>
</feature>
<name>A0A2K3PKC3_TRIPR</name>
<dbReference type="EMBL" id="ASHM01007935">
    <property type="protein sequence ID" value="PNY15742.1"/>
    <property type="molecule type" value="Genomic_DNA"/>
</dbReference>
<evidence type="ECO:0000313" key="1">
    <source>
        <dbReference type="EMBL" id="PNY15742.1"/>
    </source>
</evidence>
<dbReference type="Proteomes" id="UP000236291">
    <property type="component" value="Unassembled WGS sequence"/>
</dbReference>
<dbReference type="AlphaFoldDB" id="A0A2K3PKC3"/>
<protein>
    <submittedName>
        <fullName evidence="1">Uncharacterized protein</fullName>
    </submittedName>
</protein>
<evidence type="ECO:0000313" key="2">
    <source>
        <dbReference type="Proteomes" id="UP000236291"/>
    </source>
</evidence>